<evidence type="ECO:0000259" key="1">
    <source>
        <dbReference type="Pfam" id="PF04993"/>
    </source>
</evidence>
<gene>
    <name evidence="2" type="ORF">MLI01_10350</name>
</gene>
<dbReference type="AlphaFoldDB" id="A0A4Y4B6X0"/>
<dbReference type="EMBL" id="BJNQ01000004">
    <property type="protein sequence ID" value="GEC74890.1"/>
    <property type="molecule type" value="Genomic_DNA"/>
</dbReference>
<proteinExistence type="predicted"/>
<dbReference type="RefSeq" id="WP_229778856.1">
    <property type="nucleotide sequence ID" value="NZ_BJNQ01000004.1"/>
</dbReference>
<protein>
    <submittedName>
        <fullName evidence="2">RNA methyltransferase</fullName>
    </submittedName>
</protein>
<accession>A0A4Y4B6X0</accession>
<dbReference type="GO" id="GO:0032259">
    <property type="term" value="P:methylation"/>
    <property type="evidence" value="ECO:0007669"/>
    <property type="project" value="UniProtKB-KW"/>
</dbReference>
<evidence type="ECO:0000313" key="2">
    <source>
        <dbReference type="EMBL" id="GEC74890.1"/>
    </source>
</evidence>
<comment type="caution">
    <text evidence="2">The sequence shown here is derived from an EMBL/GenBank/DDBJ whole genome shotgun (WGS) entry which is preliminary data.</text>
</comment>
<dbReference type="Pfam" id="PF04993">
    <property type="entry name" value="TfoX_N"/>
    <property type="match status" value="1"/>
</dbReference>
<dbReference type="Gene3D" id="3.30.1460.30">
    <property type="entry name" value="YgaC/TfoX-N like chaperone"/>
    <property type="match status" value="1"/>
</dbReference>
<reference evidence="2 3" key="1">
    <citation type="submission" date="2019-06" db="EMBL/GenBank/DDBJ databases">
        <title>Whole genome shotgun sequence of Microbacterium liquefaciens NBRC 15037.</title>
        <authorList>
            <person name="Hosoyama A."/>
            <person name="Uohara A."/>
            <person name="Ohji S."/>
            <person name="Ichikawa N."/>
        </authorList>
    </citation>
    <scope>NUCLEOTIDE SEQUENCE [LARGE SCALE GENOMIC DNA]</scope>
    <source>
        <strain evidence="2 3">NBRC 15037</strain>
    </source>
</reference>
<evidence type="ECO:0000313" key="3">
    <source>
        <dbReference type="Proteomes" id="UP000317410"/>
    </source>
</evidence>
<dbReference type="InterPro" id="IPR007076">
    <property type="entry name" value="TfoX_N"/>
</dbReference>
<sequence length="116" mass="12390">MDAAGNELADRVRALLGADTWIEERRMFGTRAFLDDGHILVGARPGGVLLVRVDDENGAALLTHPGAARAVMGSRTMGSGWIDVVPGAIEDDTELIFWLDVARESTGSAVETPEQD</sequence>
<keyword evidence="2" id="KW-0808">Transferase</keyword>
<dbReference type="GO" id="GO:0008168">
    <property type="term" value="F:methyltransferase activity"/>
    <property type="evidence" value="ECO:0007669"/>
    <property type="project" value="UniProtKB-KW"/>
</dbReference>
<feature type="domain" description="TfoX N-terminal" evidence="1">
    <location>
        <begin position="22"/>
        <end position="102"/>
    </location>
</feature>
<dbReference type="SUPFAM" id="SSF159894">
    <property type="entry name" value="YgaC/TfoX-N like"/>
    <property type="match status" value="1"/>
</dbReference>
<dbReference type="Proteomes" id="UP000317410">
    <property type="component" value="Unassembled WGS sequence"/>
</dbReference>
<name>A0A4Y4B6X0_MICMQ</name>
<organism evidence="2 3">
    <name type="scientific">Microbacterium maritypicum</name>
    <name type="common">Microbacterium liquefaciens</name>
    <dbReference type="NCBI Taxonomy" id="33918"/>
    <lineage>
        <taxon>Bacteria</taxon>
        <taxon>Bacillati</taxon>
        <taxon>Actinomycetota</taxon>
        <taxon>Actinomycetes</taxon>
        <taxon>Micrococcales</taxon>
        <taxon>Microbacteriaceae</taxon>
        <taxon>Microbacterium</taxon>
    </lineage>
</organism>
<keyword evidence="2" id="KW-0489">Methyltransferase</keyword>